<evidence type="ECO:0000313" key="4">
    <source>
        <dbReference type="Proteomes" id="UP000789739"/>
    </source>
</evidence>
<evidence type="ECO:0000313" key="3">
    <source>
        <dbReference type="EMBL" id="CAG8466730.1"/>
    </source>
</evidence>
<feature type="compositionally biased region" description="Low complexity" evidence="2">
    <location>
        <begin position="794"/>
        <end position="803"/>
    </location>
</feature>
<comment type="caution">
    <text evidence="3">The sequence shown here is derived from an EMBL/GenBank/DDBJ whole genome shotgun (WGS) entry which is preliminary data.</text>
</comment>
<sequence length="2247" mass="249878">MDRELRLEGRDKPVDVEYTQGTSVQAVLERACKILAIYDSWNYALYSKLFQCWLCESYLLSSHPAEDTLIVRKKTPEYLELVYNEEHPRKRSLSSSNLSPNASKRRGVFSPKTCLKGRFHMDTIYLSVILFTSDNKVLIMSGSKVFPTVEIVRDRKLFYNVEDDSDEFAHALRTSLDWATSTEFDKDDSSDTDSLLSTSSYNTNTIAYDPDEYYFTDNDSLWNRSFGQAVIKLKNELSLDSLGALHEHVVSMPSIKSKFIVTLQYVPHAFKDDIASDLVKAGTLKWKNFTEISPIYEKDPHPIWTNFIEKWCSRKSKLSPGLYLGVFYAESTLQGIRVMVPKDRKQFIPIEKIRDDANVTPEEASWLKSLTCLSQASFMDLVASASEDLSQSSAHLGRFQTGFIDAYHKLQTDTNLAWDANDIYSEQTVDLYLDLQTNQMFTMMGELDDNVDAPYGSLAFNDAPASHSKKQESEIQPINEEPVPAAVNNKITPVLASETVVSEPTNAEQGADTDAFAPSVYSEAHSRLDSEHSDEFQENMEVGEQVQNAVIAENKSNGCDNNNTREEEGIAINIISDSYIRNNGNGDDESVNLLGKTAHSAEGGSSLAEDASTTIVGASYATNTMKPFIRVILIVKPMKQPHQIRTQYRSTSCILYPFNLFDALQHATFNSCLYASSRRAMQILQASRTYFTQELVGRLQKHDRFAEINEQNVEDYFLDPEYFNNIPEEARQIQQALDILRDEITQLKQQWNTVSWSMTVIEWDRQRIMQSYCFGGRSTGLGIGRLSGCYPHSRASSSYSTNRSETDLLLPGNASDNKSTVSLGSTVRRTHIDTASQIEYLRDVLLHSPDRAWSHIRLIGVPIPTFSSDKQQPSSKAQSKNATQVKTPRQASPILKNFLANSPVTATASISSSPFRDRASSISSISSMRSTKTLTAPTRKKSAGHRLMKTLGFGSGNRGPGSTDVPVPVPPVSQMTNKESKRSSTKLDKGHVDEVQESDSTADLTNITDSVLSSSPTDNIVLAELPTVCLSRPLTPSFVLTPNDSRSVTPSDTIGNASSANVSSAYNSQRTSTSTLTDATSVSEIVEDVEEKNWQESDVVANVVDEDKPEGIIDTLVEISPQITISTEEDLIVTEAETESKSDDKDIVEIEYVKVEHDEGAMAIIVSNFDNEVVEVLTYSDAETNDDIYVEDDSYSKAEEGSDAEIETNDDIFFDDESQQNFEQESSTETEVYGNLSEFETQSKSEQESGIVAEFDEPLSMNAETEVLDEYISQLSREETSFNDESKACESSQMAVTEIEITEVEIAEVEIEVEIAEVEETEFIEVELTEVESTEIEVTEVEATEIAEVECPKVEIAEVENTEIETVEVEIVEVEIAEVESTEIEMVEVEITEVVVAEAESAEEEMAEVEVAEAESAEEEMAEVEVAEAEAESAEEEMAVEVAEAESAEEEMAEVEVAEAESTEEETAEVEITVDIADAESTDIISDSTTTEHHECENNDVPPTTDEIVKIEVINETNPVDDGDSEKLEAFEPTVEKSVEEQTIEQPIEDDIIEEQIIDTHAVEDQTEKQTEEQTTEEQTTEEQASKESVLSPTESALIPAATKTSKLSALPSPSFSSLRAQWASAPSSSLHSRSTSSPGSTSPTLKPIKNSLSNTFNQSSSSFRSAPPPLPRPLPPTTTRPTPISASSNTPSSPSSKIPLAHSRNSSFSPTSSPSHSRTSSKIAVPSSKATPPPLPLPPSKLSTPSHTVRETPARLGPPPLPLPPSSPFFAKFQKHKTMQEEHIARKRSHEQNLQNSLQGKVQEVLQTMGQELRHSSSSDKLHERQIKGSNERKPEFSIKDAQEKLQRSLNEQLQREMDKKSAKANENVTVDNTDDQPQGQPEEEVHTDDKSNEAIKNDKSNVIEDDVSSETMKDSKSDELVSEDKSSDAINESKLHEAFENKSDEVFENKSDEAFENKSDEAFEDKSDEAFENKSDEAFENKQSSETINNDTSQIARNDKKSSVIIEDDKLIEAINNFKQKNIKTETKSQRRISSSFMDFRPALQFQRHQEKLQEKLMAKPSNSSDDHSEKKSPEQLAYEKKMQERLLRRQQLLQLWQEPPRPQLQLRPLLLLQQQSTEHLQFPRRDKSQIPPQVPGSNSEQKEENPMSPQQLYPKSQLPVSRGRAKSLSEGMSNQQQTNNKTAAAAAGNGPAIESTGDTNVADSSTQQAFSPYRRGSERPFVKRPSVSSIPIPSASAKSDSSKS</sequence>
<feature type="compositionally biased region" description="Polar residues" evidence="2">
    <location>
        <begin position="1793"/>
        <end position="1811"/>
    </location>
</feature>
<reference evidence="3" key="1">
    <citation type="submission" date="2021-06" db="EMBL/GenBank/DDBJ databases">
        <authorList>
            <person name="Kallberg Y."/>
            <person name="Tangrot J."/>
            <person name="Rosling A."/>
        </authorList>
    </citation>
    <scope>NUCLEOTIDE SEQUENCE</scope>
    <source>
        <strain evidence="3">BR232B</strain>
    </source>
</reference>
<feature type="compositionally biased region" description="Acidic residues" evidence="2">
    <location>
        <begin position="1547"/>
        <end position="1557"/>
    </location>
</feature>
<gene>
    <name evidence="3" type="ORF">PBRASI_LOCUS868</name>
</gene>
<feature type="coiled-coil region" evidence="1">
    <location>
        <begin position="1397"/>
        <end position="1468"/>
    </location>
</feature>
<name>A0A9N8W0E0_9GLOM</name>
<organism evidence="3 4">
    <name type="scientific">Paraglomus brasilianum</name>
    <dbReference type="NCBI Taxonomy" id="144538"/>
    <lineage>
        <taxon>Eukaryota</taxon>
        <taxon>Fungi</taxon>
        <taxon>Fungi incertae sedis</taxon>
        <taxon>Mucoromycota</taxon>
        <taxon>Glomeromycotina</taxon>
        <taxon>Glomeromycetes</taxon>
        <taxon>Paraglomerales</taxon>
        <taxon>Paraglomeraceae</taxon>
        <taxon>Paraglomus</taxon>
    </lineage>
</organism>
<feature type="compositionally biased region" description="Low complexity" evidence="2">
    <location>
        <begin position="2229"/>
        <end position="2247"/>
    </location>
</feature>
<feature type="compositionally biased region" description="Low complexity" evidence="2">
    <location>
        <begin position="2177"/>
        <end position="2195"/>
    </location>
</feature>
<feature type="compositionally biased region" description="Pro residues" evidence="2">
    <location>
        <begin position="1667"/>
        <end position="1679"/>
    </location>
</feature>
<evidence type="ECO:0000256" key="1">
    <source>
        <dbReference type="SAM" id="Coils"/>
    </source>
</evidence>
<dbReference type="EMBL" id="CAJVPI010000049">
    <property type="protein sequence ID" value="CAG8466730.1"/>
    <property type="molecule type" value="Genomic_DNA"/>
</dbReference>
<feature type="compositionally biased region" description="Basic and acidic residues" evidence="2">
    <location>
        <begin position="978"/>
        <end position="994"/>
    </location>
</feature>
<keyword evidence="4" id="KW-1185">Reference proteome</keyword>
<feature type="compositionally biased region" description="Polar residues" evidence="2">
    <location>
        <begin position="866"/>
        <end position="890"/>
    </location>
</feature>
<protein>
    <submittedName>
        <fullName evidence="3">4874_t:CDS:1</fullName>
    </submittedName>
</protein>
<feature type="region of interest" description="Disordered" evidence="2">
    <location>
        <begin position="866"/>
        <end position="894"/>
    </location>
</feature>
<dbReference type="OrthoDB" id="2428204at2759"/>
<feature type="compositionally biased region" description="Basic and acidic residues" evidence="2">
    <location>
        <begin position="1913"/>
        <end position="1982"/>
    </location>
</feature>
<feature type="region of interest" description="Disordered" evidence="2">
    <location>
        <begin position="2121"/>
        <end position="2247"/>
    </location>
</feature>
<feature type="compositionally biased region" description="Low complexity" evidence="2">
    <location>
        <begin position="1606"/>
        <end position="1666"/>
    </location>
</feature>
<feature type="compositionally biased region" description="Basic and acidic residues" evidence="2">
    <location>
        <begin position="1561"/>
        <end position="1572"/>
    </location>
</feature>
<feature type="compositionally biased region" description="Polar residues" evidence="2">
    <location>
        <begin position="1041"/>
        <end position="1055"/>
    </location>
</feature>
<feature type="compositionally biased region" description="Basic and acidic residues" evidence="2">
    <location>
        <begin position="1813"/>
        <end position="1848"/>
    </location>
</feature>
<feature type="compositionally biased region" description="Polar residues" evidence="2">
    <location>
        <begin position="1983"/>
        <end position="1998"/>
    </location>
</feature>
<proteinExistence type="predicted"/>
<feature type="compositionally biased region" description="Low complexity" evidence="2">
    <location>
        <begin position="1056"/>
        <end position="1068"/>
    </location>
</feature>
<feature type="compositionally biased region" description="Basic and acidic residues" evidence="2">
    <location>
        <begin position="2067"/>
        <end position="2084"/>
    </location>
</feature>
<feature type="region of interest" description="Disordered" evidence="2">
    <location>
        <begin position="907"/>
        <end position="1001"/>
    </location>
</feature>
<feature type="compositionally biased region" description="Basic and acidic residues" evidence="2">
    <location>
        <begin position="1885"/>
        <end position="1904"/>
    </location>
</feature>
<feature type="compositionally biased region" description="Low complexity" evidence="2">
    <location>
        <begin position="1680"/>
        <end position="1731"/>
    </location>
</feature>
<feature type="region of interest" description="Disordered" evidence="2">
    <location>
        <begin position="794"/>
        <end position="821"/>
    </location>
</feature>
<accession>A0A9N8W0E0</accession>
<feature type="region of interest" description="Disordered" evidence="2">
    <location>
        <begin position="462"/>
        <end position="481"/>
    </location>
</feature>
<feature type="region of interest" description="Disordered" evidence="2">
    <location>
        <begin position="2056"/>
        <end position="2084"/>
    </location>
</feature>
<feature type="compositionally biased region" description="Polar residues" evidence="2">
    <location>
        <begin position="1866"/>
        <end position="1881"/>
    </location>
</feature>
<feature type="compositionally biased region" description="Basic and acidic residues" evidence="2">
    <location>
        <begin position="1855"/>
        <end position="1865"/>
    </location>
</feature>
<dbReference type="Proteomes" id="UP000789739">
    <property type="component" value="Unassembled WGS sequence"/>
</dbReference>
<evidence type="ECO:0000256" key="2">
    <source>
        <dbReference type="SAM" id="MobiDB-lite"/>
    </source>
</evidence>
<feature type="compositionally biased region" description="Basic residues" evidence="2">
    <location>
        <begin position="938"/>
        <end position="948"/>
    </location>
</feature>
<feature type="region of interest" description="Disordered" evidence="2">
    <location>
        <begin position="1041"/>
        <end position="1072"/>
    </location>
</feature>
<keyword evidence="1" id="KW-0175">Coiled coil</keyword>
<feature type="region of interest" description="Disordered" evidence="2">
    <location>
        <begin position="1532"/>
        <end position="2002"/>
    </location>
</feature>
<feature type="compositionally biased region" description="Polar residues" evidence="2">
    <location>
        <begin position="2199"/>
        <end position="2213"/>
    </location>
</feature>
<dbReference type="PANTHER" id="PTHR24216">
    <property type="entry name" value="PAXILLIN-RELATED"/>
    <property type="match status" value="1"/>
</dbReference>
<feature type="compositionally biased region" description="Pro residues" evidence="2">
    <location>
        <begin position="1757"/>
        <end position="1768"/>
    </location>
</feature>